<feature type="compositionally biased region" description="Basic and acidic residues" evidence="1">
    <location>
        <begin position="161"/>
        <end position="180"/>
    </location>
</feature>
<evidence type="ECO:0000256" key="1">
    <source>
        <dbReference type="SAM" id="MobiDB-lite"/>
    </source>
</evidence>
<proteinExistence type="predicted"/>
<evidence type="ECO:0000313" key="2">
    <source>
        <dbReference type="EMBL" id="KAK3402631.1"/>
    </source>
</evidence>
<gene>
    <name evidence="2" type="ORF">B0T20DRAFT_465541</name>
</gene>
<comment type="caution">
    <text evidence="2">The sequence shown here is derived from an EMBL/GenBank/DDBJ whole genome shotgun (WGS) entry which is preliminary data.</text>
</comment>
<feature type="region of interest" description="Disordered" evidence="1">
    <location>
        <begin position="226"/>
        <end position="254"/>
    </location>
</feature>
<protein>
    <submittedName>
        <fullName evidence="2">Uncharacterized protein</fullName>
    </submittedName>
</protein>
<dbReference type="AlphaFoldDB" id="A0AAE0PMA6"/>
<feature type="region of interest" description="Disordered" evidence="1">
    <location>
        <begin position="32"/>
        <end position="55"/>
    </location>
</feature>
<reference evidence="2" key="1">
    <citation type="journal article" date="2023" name="Mol. Phylogenet. Evol.">
        <title>Genome-scale phylogeny and comparative genomics of the fungal order Sordariales.</title>
        <authorList>
            <person name="Hensen N."/>
            <person name="Bonometti L."/>
            <person name="Westerberg I."/>
            <person name="Brannstrom I.O."/>
            <person name="Guillou S."/>
            <person name="Cros-Aarteil S."/>
            <person name="Calhoun S."/>
            <person name="Haridas S."/>
            <person name="Kuo A."/>
            <person name="Mondo S."/>
            <person name="Pangilinan J."/>
            <person name="Riley R."/>
            <person name="LaButti K."/>
            <person name="Andreopoulos B."/>
            <person name="Lipzen A."/>
            <person name="Chen C."/>
            <person name="Yan M."/>
            <person name="Daum C."/>
            <person name="Ng V."/>
            <person name="Clum A."/>
            <person name="Steindorff A."/>
            <person name="Ohm R.A."/>
            <person name="Martin F."/>
            <person name="Silar P."/>
            <person name="Natvig D.O."/>
            <person name="Lalanne C."/>
            <person name="Gautier V."/>
            <person name="Ament-Velasquez S.L."/>
            <person name="Kruys A."/>
            <person name="Hutchinson M.I."/>
            <person name="Powell A.J."/>
            <person name="Barry K."/>
            <person name="Miller A.N."/>
            <person name="Grigoriev I.V."/>
            <person name="Debuchy R."/>
            <person name="Gladieux P."/>
            <person name="Hiltunen Thoren M."/>
            <person name="Johannesson H."/>
        </authorList>
    </citation>
    <scope>NUCLEOTIDE SEQUENCE</scope>
    <source>
        <strain evidence="2">FGSC 1904</strain>
    </source>
</reference>
<name>A0AAE0PMA6_SORBR</name>
<organism evidence="2 3">
    <name type="scientific">Sordaria brevicollis</name>
    <dbReference type="NCBI Taxonomy" id="83679"/>
    <lineage>
        <taxon>Eukaryota</taxon>
        <taxon>Fungi</taxon>
        <taxon>Dikarya</taxon>
        <taxon>Ascomycota</taxon>
        <taxon>Pezizomycotina</taxon>
        <taxon>Sordariomycetes</taxon>
        <taxon>Sordariomycetidae</taxon>
        <taxon>Sordariales</taxon>
        <taxon>Sordariaceae</taxon>
        <taxon>Sordaria</taxon>
    </lineage>
</organism>
<accession>A0AAE0PMA6</accession>
<keyword evidence="3" id="KW-1185">Reference proteome</keyword>
<dbReference type="EMBL" id="JAUTDP010000001">
    <property type="protein sequence ID" value="KAK3402631.1"/>
    <property type="molecule type" value="Genomic_DNA"/>
</dbReference>
<reference evidence="2" key="2">
    <citation type="submission" date="2023-07" db="EMBL/GenBank/DDBJ databases">
        <authorList>
            <consortium name="Lawrence Berkeley National Laboratory"/>
            <person name="Haridas S."/>
            <person name="Hensen N."/>
            <person name="Bonometti L."/>
            <person name="Westerberg I."/>
            <person name="Brannstrom I.O."/>
            <person name="Guillou S."/>
            <person name="Cros-Aarteil S."/>
            <person name="Calhoun S."/>
            <person name="Kuo A."/>
            <person name="Mondo S."/>
            <person name="Pangilinan J."/>
            <person name="Riley R."/>
            <person name="LaButti K."/>
            <person name="Andreopoulos B."/>
            <person name="Lipzen A."/>
            <person name="Chen C."/>
            <person name="Yanf M."/>
            <person name="Daum C."/>
            <person name="Ng V."/>
            <person name="Clum A."/>
            <person name="Steindorff A."/>
            <person name="Ohm R."/>
            <person name="Martin F."/>
            <person name="Silar P."/>
            <person name="Natvig D."/>
            <person name="Lalanne C."/>
            <person name="Gautier V."/>
            <person name="Ament-velasquez S.L."/>
            <person name="Kruys A."/>
            <person name="Hutchinson M.I."/>
            <person name="Powell A.J."/>
            <person name="Barry K."/>
            <person name="Miller A.N."/>
            <person name="Grigoriev I.V."/>
            <person name="Debuchy R."/>
            <person name="Gladieux P."/>
            <person name="Thoren M.H."/>
            <person name="Johannesson H."/>
        </authorList>
    </citation>
    <scope>NUCLEOTIDE SEQUENCE</scope>
    <source>
        <strain evidence="2">FGSC 1904</strain>
    </source>
</reference>
<dbReference type="Proteomes" id="UP001281003">
    <property type="component" value="Unassembled WGS sequence"/>
</dbReference>
<sequence>MSFKRSPAGVGGINIITLRVISESAMLDLSVRQGNRPTPRPDDGQHPGPRPPPRLHSYLVTPYYNAGPGQRLSTNAVGKAADMPPAAAGPQRYSAEAPAQVQHSTTLWKRVRSCVIPDDDEKCPSANSRFSRTTMKLPSAEFLRCLAVEVTVSDSFFSSSPRDDQPQAKVKECGRRRDADQIDSSRLVSSRRGRTREEMYHDSQQLWSGGDHWKYSGDFGPGVGCCSPRTARQRRQRQRQRQQAQSQPQLHHPCMLNAHHSNSRLATTTTTTTTTTSSNWFTDVKTAWCGTREEMELAAIKEYYSGEDVEEVLEGVLGGASWRSWMKSWGCFGLARWQVENWHNVPCR</sequence>
<feature type="region of interest" description="Disordered" evidence="1">
    <location>
        <begin position="156"/>
        <end position="203"/>
    </location>
</feature>
<feature type="compositionally biased region" description="Basic residues" evidence="1">
    <location>
        <begin position="231"/>
        <end position="240"/>
    </location>
</feature>
<evidence type="ECO:0000313" key="3">
    <source>
        <dbReference type="Proteomes" id="UP001281003"/>
    </source>
</evidence>